<evidence type="ECO:0000313" key="3">
    <source>
        <dbReference type="Proteomes" id="UP000688137"/>
    </source>
</evidence>
<feature type="compositionally biased region" description="Polar residues" evidence="1">
    <location>
        <begin position="103"/>
        <end position="112"/>
    </location>
</feature>
<proteinExistence type="predicted"/>
<dbReference type="Proteomes" id="UP000688137">
    <property type="component" value="Unassembled WGS sequence"/>
</dbReference>
<feature type="region of interest" description="Disordered" evidence="1">
    <location>
        <begin position="1"/>
        <end position="120"/>
    </location>
</feature>
<accession>A0A8S1LI70</accession>
<feature type="compositionally biased region" description="Low complexity" evidence="1">
    <location>
        <begin position="87"/>
        <end position="102"/>
    </location>
</feature>
<gene>
    <name evidence="2" type="ORF">PPRIM_AZ9-3.1.T0330214</name>
</gene>
<dbReference type="AlphaFoldDB" id="A0A8S1LI70"/>
<name>A0A8S1LI70_PARPR</name>
<reference evidence="2" key="1">
    <citation type="submission" date="2021-01" db="EMBL/GenBank/DDBJ databases">
        <authorList>
            <consortium name="Genoscope - CEA"/>
            <person name="William W."/>
        </authorList>
    </citation>
    <scope>NUCLEOTIDE SEQUENCE</scope>
</reference>
<feature type="compositionally biased region" description="Polar residues" evidence="1">
    <location>
        <begin position="8"/>
        <end position="26"/>
    </location>
</feature>
<feature type="compositionally biased region" description="Polar residues" evidence="1">
    <location>
        <begin position="61"/>
        <end position="80"/>
    </location>
</feature>
<protein>
    <submittedName>
        <fullName evidence="2">Uncharacterized protein</fullName>
    </submittedName>
</protein>
<dbReference type="EMBL" id="CAJJDM010000032">
    <property type="protein sequence ID" value="CAD8062594.1"/>
    <property type="molecule type" value="Genomic_DNA"/>
</dbReference>
<organism evidence="2 3">
    <name type="scientific">Paramecium primaurelia</name>
    <dbReference type="NCBI Taxonomy" id="5886"/>
    <lineage>
        <taxon>Eukaryota</taxon>
        <taxon>Sar</taxon>
        <taxon>Alveolata</taxon>
        <taxon>Ciliophora</taxon>
        <taxon>Intramacronucleata</taxon>
        <taxon>Oligohymenophorea</taxon>
        <taxon>Peniculida</taxon>
        <taxon>Parameciidae</taxon>
        <taxon>Paramecium</taxon>
    </lineage>
</organism>
<comment type="caution">
    <text evidence="2">The sequence shown here is derived from an EMBL/GenBank/DDBJ whole genome shotgun (WGS) entry which is preliminary data.</text>
</comment>
<evidence type="ECO:0000313" key="2">
    <source>
        <dbReference type="EMBL" id="CAD8062594.1"/>
    </source>
</evidence>
<sequence length="120" mass="13617">MHLLMQSRHLQLQSKNSLPSTQNSAAFQKPKHYNTAPMNKQPIQKKLSPTRPQQEIRPNPNRASPITQQKPSPGKNNIFKQPSPPRQNYQQNQAPSQQQAIQRTNQSANNYKQPMGVGAQ</sequence>
<keyword evidence="3" id="KW-1185">Reference proteome</keyword>
<evidence type="ECO:0000256" key="1">
    <source>
        <dbReference type="SAM" id="MobiDB-lite"/>
    </source>
</evidence>